<evidence type="ECO:0000256" key="3">
    <source>
        <dbReference type="ARBA" id="ARBA00004406"/>
    </source>
</evidence>
<dbReference type="PANTHER" id="PTHR24292:SF100">
    <property type="entry name" value="CYTOCHROME P450 6A16, ISOFORM B-RELATED"/>
    <property type="match status" value="1"/>
</dbReference>
<keyword evidence="6 15" id="KW-0349">Heme</keyword>
<evidence type="ECO:0000313" key="19">
    <source>
        <dbReference type="Proteomes" id="UP001152562"/>
    </source>
</evidence>
<reference evidence="18" key="1">
    <citation type="submission" date="2022-05" db="EMBL/GenBank/DDBJ databases">
        <authorList>
            <person name="Okamura Y."/>
        </authorList>
    </citation>
    <scope>NUCLEOTIDE SEQUENCE</scope>
</reference>
<evidence type="ECO:0000256" key="4">
    <source>
        <dbReference type="ARBA" id="ARBA00010617"/>
    </source>
</evidence>
<evidence type="ECO:0000256" key="13">
    <source>
        <dbReference type="ARBA" id="ARBA00023136"/>
    </source>
</evidence>
<protein>
    <recommendedName>
        <fullName evidence="5">unspecific monooxygenase</fullName>
        <ecNumber evidence="5">1.14.14.1</ecNumber>
    </recommendedName>
</protein>
<evidence type="ECO:0000256" key="14">
    <source>
        <dbReference type="ARBA" id="ARBA00047827"/>
    </source>
</evidence>
<evidence type="ECO:0000256" key="1">
    <source>
        <dbReference type="ARBA" id="ARBA00001971"/>
    </source>
</evidence>
<keyword evidence="12 16" id="KW-0503">Monooxygenase</keyword>
<keyword evidence="10 16" id="KW-0560">Oxidoreductase</keyword>
<keyword evidence="11 15" id="KW-0408">Iron</keyword>
<comment type="similarity">
    <text evidence="4 16">Belongs to the cytochrome P450 family.</text>
</comment>
<dbReference type="InterPro" id="IPR002401">
    <property type="entry name" value="Cyt_P450_E_grp-I"/>
</dbReference>
<evidence type="ECO:0000256" key="5">
    <source>
        <dbReference type="ARBA" id="ARBA00012109"/>
    </source>
</evidence>
<dbReference type="PANTHER" id="PTHR24292">
    <property type="entry name" value="CYTOCHROME P450"/>
    <property type="match status" value="1"/>
</dbReference>
<dbReference type="PROSITE" id="PS00086">
    <property type="entry name" value="CYTOCHROME_P450"/>
    <property type="match status" value="1"/>
</dbReference>
<evidence type="ECO:0000256" key="7">
    <source>
        <dbReference type="ARBA" id="ARBA00022723"/>
    </source>
</evidence>
<proteinExistence type="inferred from homology"/>
<gene>
    <name evidence="18" type="ORF">PIBRA_LOCUS11065</name>
</gene>
<dbReference type="FunFam" id="1.10.630.10:FF:000042">
    <property type="entry name" value="Cytochrome P450"/>
    <property type="match status" value="1"/>
</dbReference>
<comment type="subcellular location">
    <subcellularLocation>
        <location evidence="3">Endoplasmic reticulum membrane</location>
        <topology evidence="3">Peripheral membrane protein</topology>
    </subcellularLocation>
    <subcellularLocation>
        <location evidence="2">Microsome membrane</location>
        <topology evidence="2">Peripheral membrane protein</topology>
    </subcellularLocation>
</comment>
<dbReference type="InterPro" id="IPR050476">
    <property type="entry name" value="Insect_CytP450_Detox"/>
</dbReference>
<keyword evidence="13 17" id="KW-0472">Membrane</keyword>
<keyword evidence="7 15" id="KW-0479">Metal-binding</keyword>
<comment type="caution">
    <text evidence="18">The sequence shown here is derived from an EMBL/GenBank/DDBJ whole genome shotgun (WGS) entry which is preliminary data.</text>
</comment>
<comment type="cofactor">
    <cofactor evidence="1 15">
        <name>heme</name>
        <dbReference type="ChEBI" id="CHEBI:30413"/>
    </cofactor>
</comment>
<comment type="catalytic activity">
    <reaction evidence="14">
        <text>an organic molecule + reduced [NADPH--hemoprotein reductase] + O2 = an alcohol + oxidized [NADPH--hemoprotein reductase] + H2O + H(+)</text>
        <dbReference type="Rhea" id="RHEA:17149"/>
        <dbReference type="Rhea" id="RHEA-COMP:11964"/>
        <dbReference type="Rhea" id="RHEA-COMP:11965"/>
        <dbReference type="ChEBI" id="CHEBI:15377"/>
        <dbReference type="ChEBI" id="CHEBI:15378"/>
        <dbReference type="ChEBI" id="CHEBI:15379"/>
        <dbReference type="ChEBI" id="CHEBI:30879"/>
        <dbReference type="ChEBI" id="CHEBI:57618"/>
        <dbReference type="ChEBI" id="CHEBI:58210"/>
        <dbReference type="ChEBI" id="CHEBI:142491"/>
        <dbReference type="EC" id="1.14.14.1"/>
    </reaction>
</comment>
<dbReference type="EC" id="1.14.14.1" evidence="5"/>
<evidence type="ECO:0000256" key="8">
    <source>
        <dbReference type="ARBA" id="ARBA00022824"/>
    </source>
</evidence>
<dbReference type="PRINTS" id="PR00385">
    <property type="entry name" value="P450"/>
</dbReference>
<dbReference type="GO" id="GO:0020037">
    <property type="term" value="F:heme binding"/>
    <property type="evidence" value="ECO:0007669"/>
    <property type="project" value="InterPro"/>
</dbReference>
<dbReference type="PRINTS" id="PR00463">
    <property type="entry name" value="EP450I"/>
</dbReference>
<keyword evidence="17" id="KW-0812">Transmembrane</keyword>
<keyword evidence="9" id="KW-0492">Microsome</keyword>
<dbReference type="GO" id="GO:0005789">
    <property type="term" value="C:endoplasmic reticulum membrane"/>
    <property type="evidence" value="ECO:0007669"/>
    <property type="project" value="UniProtKB-SubCell"/>
</dbReference>
<evidence type="ECO:0000256" key="11">
    <source>
        <dbReference type="ARBA" id="ARBA00023004"/>
    </source>
</evidence>
<evidence type="ECO:0000256" key="15">
    <source>
        <dbReference type="PIRSR" id="PIRSR602401-1"/>
    </source>
</evidence>
<keyword evidence="8" id="KW-0256">Endoplasmic reticulum</keyword>
<organism evidence="18 19">
    <name type="scientific">Pieris brassicae</name>
    <name type="common">White butterfly</name>
    <name type="synonym">Large white butterfly</name>
    <dbReference type="NCBI Taxonomy" id="7116"/>
    <lineage>
        <taxon>Eukaryota</taxon>
        <taxon>Metazoa</taxon>
        <taxon>Ecdysozoa</taxon>
        <taxon>Arthropoda</taxon>
        <taxon>Hexapoda</taxon>
        <taxon>Insecta</taxon>
        <taxon>Pterygota</taxon>
        <taxon>Neoptera</taxon>
        <taxon>Endopterygota</taxon>
        <taxon>Lepidoptera</taxon>
        <taxon>Glossata</taxon>
        <taxon>Ditrysia</taxon>
        <taxon>Papilionoidea</taxon>
        <taxon>Pieridae</taxon>
        <taxon>Pierinae</taxon>
        <taxon>Pieris</taxon>
    </lineage>
</organism>
<dbReference type="InterPro" id="IPR036396">
    <property type="entry name" value="Cyt_P450_sf"/>
</dbReference>
<evidence type="ECO:0000256" key="17">
    <source>
        <dbReference type="SAM" id="Phobius"/>
    </source>
</evidence>
<keyword evidence="19" id="KW-1185">Reference proteome</keyword>
<feature type="transmembrane region" description="Helical" evidence="17">
    <location>
        <begin position="20"/>
        <end position="39"/>
    </location>
</feature>
<evidence type="ECO:0000256" key="12">
    <source>
        <dbReference type="ARBA" id="ARBA00023033"/>
    </source>
</evidence>
<dbReference type="InterPro" id="IPR017972">
    <property type="entry name" value="Cyt_P450_CS"/>
</dbReference>
<dbReference type="InterPro" id="IPR001128">
    <property type="entry name" value="Cyt_P450"/>
</dbReference>
<evidence type="ECO:0000313" key="18">
    <source>
        <dbReference type="EMBL" id="CAH4034940.1"/>
    </source>
</evidence>
<dbReference type="Pfam" id="PF00067">
    <property type="entry name" value="p450"/>
    <property type="match status" value="1"/>
</dbReference>
<dbReference type="AlphaFoldDB" id="A0A9P0TNG4"/>
<evidence type="ECO:0000256" key="9">
    <source>
        <dbReference type="ARBA" id="ARBA00022848"/>
    </source>
</evidence>
<evidence type="ECO:0000256" key="10">
    <source>
        <dbReference type="ARBA" id="ARBA00023002"/>
    </source>
</evidence>
<dbReference type="EMBL" id="CALOZG010000042">
    <property type="protein sequence ID" value="CAH4034940.1"/>
    <property type="molecule type" value="Genomic_DNA"/>
</dbReference>
<dbReference type="GO" id="GO:0016712">
    <property type="term" value="F:oxidoreductase activity, acting on paired donors, with incorporation or reduction of molecular oxygen, reduced flavin or flavoprotein as one donor, and incorporation of one atom of oxygen"/>
    <property type="evidence" value="ECO:0007669"/>
    <property type="project" value="UniProtKB-EC"/>
</dbReference>
<name>A0A9P0TNG4_PIEBR</name>
<accession>A0A9P0TNG4</accession>
<dbReference type="Gene3D" id="1.10.630.10">
    <property type="entry name" value="Cytochrome P450"/>
    <property type="match status" value="1"/>
</dbReference>
<evidence type="ECO:0000256" key="16">
    <source>
        <dbReference type="RuleBase" id="RU000461"/>
    </source>
</evidence>
<dbReference type="Proteomes" id="UP001152562">
    <property type="component" value="Unassembled WGS sequence"/>
</dbReference>
<sequence>MTTDIQRYYAVSDTRKMYSFLFIPAIIATISTFFIYLWFKRKFSYWKKKGVPGPKPSFPFGNVRDVIKRKKQIFQPYCDAYFQYKKNPLVGLYCFNIPVLCVNDLELAKHILIKDYDYFQSHGVFSSSETSDPLGGHLFHIHGPKWKSLRSKLSPTFSPAKLKSLFPHVKKAAEEGLEYGDLMYENGTPINFTDFYGKYALEIVGNVGFGIKNDGFKRGETEFHGRCRQFFEYTSKYWTIIRGIAFFAPEFFKKFGLKRTDPVINNFFYNLVKNGVEYRKTNNYRRKDFLQRLIDLMDTDNSLQSEAGSHSFTLIDVVANTMLYLFAGYETSATTGRYAAYELAKNPDVQSKAREEILRVLAKHNGQCTYEAQNEMTYMNMVLEETLRKYPPLRALFRRCNEDYKVPNTDIVIDKGTLLFIPIQAIQMDPDIFEDPDEFDPERFTPEKKTTMHQCQWMPFGEGPKKCLGVRQGYIQSKMALVLLLSKYELCLNERTENPLKVNPSAFSYSPLGGIWINLKRIDQTS</sequence>
<keyword evidence="17" id="KW-1133">Transmembrane helix</keyword>
<dbReference type="GO" id="GO:0005506">
    <property type="term" value="F:iron ion binding"/>
    <property type="evidence" value="ECO:0007669"/>
    <property type="project" value="InterPro"/>
</dbReference>
<evidence type="ECO:0000256" key="6">
    <source>
        <dbReference type="ARBA" id="ARBA00022617"/>
    </source>
</evidence>
<feature type="binding site" description="axial binding residue" evidence="15">
    <location>
        <position position="467"/>
    </location>
    <ligand>
        <name>heme</name>
        <dbReference type="ChEBI" id="CHEBI:30413"/>
    </ligand>
    <ligandPart>
        <name>Fe</name>
        <dbReference type="ChEBI" id="CHEBI:18248"/>
    </ligandPart>
</feature>
<evidence type="ECO:0000256" key="2">
    <source>
        <dbReference type="ARBA" id="ARBA00004174"/>
    </source>
</evidence>
<dbReference type="CDD" id="cd11056">
    <property type="entry name" value="CYP6-like"/>
    <property type="match status" value="1"/>
</dbReference>
<dbReference type="SUPFAM" id="SSF48264">
    <property type="entry name" value="Cytochrome P450"/>
    <property type="match status" value="1"/>
</dbReference>